<reference evidence="14" key="1">
    <citation type="submission" date="2022-05" db="EMBL/GenBank/DDBJ databases">
        <authorList>
            <person name="Oliphant S.A."/>
            <person name="Watson-Haigh N.S."/>
            <person name="Sumby K.M."/>
            <person name="Gardner J.M."/>
            <person name="Jiranek V."/>
        </authorList>
    </citation>
    <scope>NUCLEOTIDE SEQUENCE</scope>
    <source>
        <strain evidence="14">KI16_H9</strain>
    </source>
</reference>
<evidence type="ECO:0000259" key="13">
    <source>
        <dbReference type="Pfam" id="PF03717"/>
    </source>
</evidence>
<feature type="region of interest" description="Disordered" evidence="10">
    <location>
        <begin position="273"/>
        <end position="300"/>
    </location>
</feature>
<evidence type="ECO:0000256" key="11">
    <source>
        <dbReference type="SAM" id="Phobius"/>
    </source>
</evidence>
<dbReference type="RefSeq" id="WP_252750161.1">
    <property type="nucleotide sequence ID" value="NZ_CP097116.1"/>
</dbReference>
<evidence type="ECO:0000256" key="4">
    <source>
        <dbReference type="ARBA" id="ARBA00022692"/>
    </source>
</evidence>
<dbReference type="InterPro" id="IPR005311">
    <property type="entry name" value="PBP_dimer"/>
</dbReference>
<keyword evidence="6" id="KW-0573">Peptidoglycan synthesis</keyword>
<keyword evidence="5" id="KW-0133">Cell shape</keyword>
<keyword evidence="4 11" id="KW-0812">Transmembrane</keyword>
<dbReference type="InterPro" id="IPR012338">
    <property type="entry name" value="Beta-lactam/transpept-like"/>
</dbReference>
<name>A0ABY5BQR6_9LACO</name>
<evidence type="ECO:0000256" key="10">
    <source>
        <dbReference type="SAM" id="MobiDB-lite"/>
    </source>
</evidence>
<dbReference type="Gene3D" id="3.40.710.10">
    <property type="entry name" value="DD-peptidase/beta-lactamase superfamily"/>
    <property type="match status" value="1"/>
</dbReference>
<dbReference type="Pfam" id="PF03717">
    <property type="entry name" value="PBP_dimer"/>
    <property type="match status" value="1"/>
</dbReference>
<evidence type="ECO:0000256" key="7">
    <source>
        <dbReference type="ARBA" id="ARBA00022989"/>
    </source>
</evidence>
<evidence type="ECO:0000256" key="9">
    <source>
        <dbReference type="ARBA" id="ARBA00023316"/>
    </source>
</evidence>
<dbReference type="Gene3D" id="1.10.10.1230">
    <property type="entry name" value="Penicillin-binding protein, N-terminal non-catalytic domain, head sub-domain"/>
    <property type="match status" value="1"/>
</dbReference>
<evidence type="ECO:0000256" key="6">
    <source>
        <dbReference type="ARBA" id="ARBA00022984"/>
    </source>
</evidence>
<feature type="domain" description="Penicillin-binding protein transpeptidase" evidence="12">
    <location>
        <begin position="354"/>
        <end position="680"/>
    </location>
</feature>
<sequence>MKRSNIVGNFFSRFFKKKTRTSRHENGNKRIPFRLNLIFALVGILFAVLIWKLADLQLIQGNYFKSIVNKNNSSTVYGNVQRGMIYDSTGKLLAGNKTERAITYTRGPKVTVNDMYQVANRLSKIIQVPTKKLTKKQMAQFYLASSEHQKQMATKVPNHQDLNPDQLVEAELKLAQKKPPYQATDQFKNAAAIYTSMSGAYRLTTTYVKYDHVTNQEIAKVGEHAKQLPGVQVGTNWTREYPDGKEIQPITGTVTSNQAGLPESRMNQLLSQGYSQNESAGNNSLEEQYEPVLRGSKSQTEIKLNSDNQIIKAVKKYPGRRGDNLQLSINAKFQKELQEMVKNAQPGGNATGTYAVVMNPNNGAIIGMAGVNRDPKTGKVSQNDLGVMNNSITMGSVVKGATIYGAFKSKVITPESSTLTDMPIKNGGSTKSSWFNKNGSANLPLTAADALEVSSNSYMMQLAMKEGGFHYVPGAPLNLSPNIFNIERGYFNQFGLGVKTGIDLPNETTGIKGPGGYANIGKSLDESFGNYDGYTTLQVAQYMSTIANGGYRLRPHVVQNVRSTNAKNGKLGAIRETIMPQALNTVPMSTDELRVLKQGFYQVVHGHSKYKTGGALAELNPEVSAKTGTAQTFYNGQATTTLSLASYAPSDHPQVVVALAMTNLPDNAESNNTDLAKNIYRAYWKDVQHTDK</sequence>
<dbReference type="InterPro" id="IPR001460">
    <property type="entry name" value="PCN-bd_Tpept"/>
</dbReference>
<accession>A0ABY5BQR6</accession>
<dbReference type="SUPFAM" id="SSF56519">
    <property type="entry name" value="Penicillin binding protein dimerisation domain"/>
    <property type="match status" value="1"/>
</dbReference>
<dbReference type="EMBL" id="CP097116">
    <property type="protein sequence ID" value="USS85266.1"/>
    <property type="molecule type" value="Genomic_DNA"/>
</dbReference>
<dbReference type="Proteomes" id="UP001056707">
    <property type="component" value="Chromosome"/>
</dbReference>
<feature type="domain" description="Penicillin-binding protein dimerisation" evidence="13">
    <location>
        <begin position="80"/>
        <end position="313"/>
    </location>
</feature>
<dbReference type="Gene3D" id="3.90.1310.10">
    <property type="entry name" value="Penicillin-binding protein 2a (Domain 2)"/>
    <property type="match status" value="1"/>
</dbReference>
<dbReference type="PANTHER" id="PTHR30627">
    <property type="entry name" value="PEPTIDOGLYCAN D,D-TRANSPEPTIDASE"/>
    <property type="match status" value="1"/>
</dbReference>
<keyword evidence="9" id="KW-0961">Cell wall biogenesis/degradation</keyword>
<dbReference type="InterPro" id="IPR036138">
    <property type="entry name" value="PBP_dimer_sf"/>
</dbReference>
<protein>
    <submittedName>
        <fullName evidence="14">Penicillin-binding protein 2</fullName>
    </submittedName>
</protein>
<keyword evidence="15" id="KW-1185">Reference proteome</keyword>
<feature type="transmembrane region" description="Helical" evidence="11">
    <location>
        <begin position="33"/>
        <end position="54"/>
    </location>
</feature>
<evidence type="ECO:0000313" key="15">
    <source>
        <dbReference type="Proteomes" id="UP001056707"/>
    </source>
</evidence>
<feature type="compositionally biased region" description="Polar residues" evidence="10">
    <location>
        <begin position="273"/>
        <end position="286"/>
    </location>
</feature>
<evidence type="ECO:0000256" key="3">
    <source>
        <dbReference type="ARBA" id="ARBA00022475"/>
    </source>
</evidence>
<keyword evidence="8 11" id="KW-0472">Membrane</keyword>
<organism evidence="14 15">
    <name type="scientific">Fructilactobacillus myrtifloralis</name>
    <dbReference type="NCBI Taxonomy" id="2940301"/>
    <lineage>
        <taxon>Bacteria</taxon>
        <taxon>Bacillati</taxon>
        <taxon>Bacillota</taxon>
        <taxon>Bacilli</taxon>
        <taxon>Lactobacillales</taxon>
        <taxon>Lactobacillaceae</taxon>
        <taxon>Fructilactobacillus</taxon>
    </lineage>
</organism>
<evidence type="ECO:0000256" key="8">
    <source>
        <dbReference type="ARBA" id="ARBA00023136"/>
    </source>
</evidence>
<dbReference type="Pfam" id="PF00905">
    <property type="entry name" value="Transpeptidase"/>
    <property type="match status" value="1"/>
</dbReference>
<keyword evidence="3" id="KW-1003">Cell membrane</keyword>
<evidence type="ECO:0000313" key="14">
    <source>
        <dbReference type="EMBL" id="USS85266.1"/>
    </source>
</evidence>
<evidence type="ECO:0000259" key="12">
    <source>
        <dbReference type="Pfam" id="PF00905"/>
    </source>
</evidence>
<evidence type="ECO:0000256" key="2">
    <source>
        <dbReference type="ARBA" id="ARBA00007171"/>
    </source>
</evidence>
<comment type="similarity">
    <text evidence="2">Belongs to the transpeptidase family.</text>
</comment>
<keyword evidence="7 11" id="KW-1133">Transmembrane helix</keyword>
<proteinExistence type="inferred from homology"/>
<dbReference type="InterPro" id="IPR050515">
    <property type="entry name" value="Beta-lactam/transpept"/>
</dbReference>
<comment type="subcellular location">
    <subcellularLocation>
        <location evidence="1">Cell membrane</location>
        <topology evidence="1">Single-pass membrane protein</topology>
    </subcellularLocation>
</comment>
<evidence type="ECO:0000256" key="1">
    <source>
        <dbReference type="ARBA" id="ARBA00004162"/>
    </source>
</evidence>
<dbReference type="SUPFAM" id="SSF56601">
    <property type="entry name" value="beta-lactamase/transpeptidase-like"/>
    <property type="match status" value="1"/>
</dbReference>
<dbReference type="PANTHER" id="PTHR30627:SF2">
    <property type="entry name" value="PEPTIDOGLYCAN D,D-TRANSPEPTIDASE MRDA"/>
    <property type="match status" value="1"/>
</dbReference>
<gene>
    <name evidence="14" type="ORF">M3M35_00970</name>
</gene>
<evidence type="ECO:0000256" key="5">
    <source>
        <dbReference type="ARBA" id="ARBA00022960"/>
    </source>
</evidence>